<feature type="transmembrane region" description="Helical" evidence="7">
    <location>
        <begin position="247"/>
        <end position="267"/>
    </location>
</feature>
<evidence type="ECO:0000256" key="3">
    <source>
        <dbReference type="ARBA" id="ARBA00022448"/>
    </source>
</evidence>
<dbReference type="OrthoDB" id="2962993at2759"/>
<feature type="transmembrane region" description="Helical" evidence="7">
    <location>
        <begin position="353"/>
        <end position="373"/>
    </location>
</feature>
<proteinExistence type="inferred from homology"/>
<name>A0A9W4K6K7_9EURO</name>
<dbReference type="InterPro" id="IPR020846">
    <property type="entry name" value="MFS_dom"/>
</dbReference>
<feature type="transmembrane region" description="Helical" evidence="7">
    <location>
        <begin position="210"/>
        <end position="235"/>
    </location>
</feature>
<keyword evidence="6 7" id="KW-0472">Membrane</keyword>
<dbReference type="PANTHER" id="PTHR43791:SF24">
    <property type="entry name" value="NICOTINIC ACID PLASMA MEMBRANE TRANSPORTER"/>
    <property type="match status" value="1"/>
</dbReference>
<dbReference type="PANTHER" id="PTHR43791">
    <property type="entry name" value="PERMEASE-RELATED"/>
    <property type="match status" value="1"/>
</dbReference>
<evidence type="ECO:0000313" key="9">
    <source>
        <dbReference type="EMBL" id="CAG8432218.1"/>
    </source>
</evidence>
<keyword evidence="10" id="KW-1185">Reference proteome</keyword>
<comment type="similarity">
    <text evidence="2">Belongs to the major facilitator superfamily.</text>
</comment>
<dbReference type="InterPro" id="IPR011701">
    <property type="entry name" value="MFS"/>
</dbReference>
<feature type="transmembrane region" description="Helical" evidence="7">
    <location>
        <begin position="186"/>
        <end position="204"/>
    </location>
</feature>
<evidence type="ECO:0000256" key="1">
    <source>
        <dbReference type="ARBA" id="ARBA00004141"/>
    </source>
</evidence>
<feature type="transmembrane region" description="Helical" evidence="7">
    <location>
        <begin position="156"/>
        <end position="174"/>
    </location>
</feature>
<feature type="transmembrane region" description="Helical" evidence="7">
    <location>
        <begin position="473"/>
        <end position="494"/>
    </location>
</feature>
<evidence type="ECO:0000256" key="4">
    <source>
        <dbReference type="ARBA" id="ARBA00022692"/>
    </source>
</evidence>
<feature type="transmembrane region" description="Helical" evidence="7">
    <location>
        <begin position="412"/>
        <end position="432"/>
    </location>
</feature>
<evidence type="ECO:0000256" key="5">
    <source>
        <dbReference type="ARBA" id="ARBA00022989"/>
    </source>
</evidence>
<dbReference type="SUPFAM" id="SSF103473">
    <property type="entry name" value="MFS general substrate transporter"/>
    <property type="match status" value="1"/>
</dbReference>
<dbReference type="GO" id="GO:0022857">
    <property type="term" value="F:transmembrane transporter activity"/>
    <property type="evidence" value="ECO:0007669"/>
    <property type="project" value="InterPro"/>
</dbReference>
<feature type="transmembrane region" description="Helical" evidence="7">
    <location>
        <begin position="385"/>
        <end position="405"/>
    </location>
</feature>
<accession>A0A9W4K6K7</accession>
<keyword evidence="3" id="KW-0813">Transport</keyword>
<dbReference type="GO" id="GO:0016020">
    <property type="term" value="C:membrane"/>
    <property type="evidence" value="ECO:0007669"/>
    <property type="project" value="UniProtKB-SubCell"/>
</dbReference>
<dbReference type="EMBL" id="CAJVPG010000477">
    <property type="protein sequence ID" value="CAG8432218.1"/>
    <property type="molecule type" value="Genomic_DNA"/>
</dbReference>
<evidence type="ECO:0000259" key="8">
    <source>
        <dbReference type="PROSITE" id="PS50850"/>
    </source>
</evidence>
<evidence type="ECO:0000256" key="6">
    <source>
        <dbReference type="ARBA" id="ARBA00023136"/>
    </source>
</evidence>
<dbReference type="Proteomes" id="UP001152649">
    <property type="component" value="Unassembled WGS sequence"/>
</dbReference>
<feature type="domain" description="Major facilitator superfamily (MFS) profile" evidence="8">
    <location>
        <begin position="119"/>
        <end position="566"/>
    </location>
</feature>
<keyword evidence="5 7" id="KW-1133">Transmembrane helix</keyword>
<protein>
    <recommendedName>
        <fullName evidence="8">Major facilitator superfamily (MFS) profile domain-containing protein</fullName>
    </recommendedName>
</protein>
<feature type="transmembrane region" description="Helical" evidence="7">
    <location>
        <begin position="438"/>
        <end position="461"/>
    </location>
</feature>
<dbReference type="FunFam" id="1.20.1250.20:FF:000018">
    <property type="entry name" value="MFS transporter permease"/>
    <property type="match status" value="1"/>
</dbReference>
<evidence type="ECO:0000313" key="10">
    <source>
        <dbReference type="Proteomes" id="UP001152649"/>
    </source>
</evidence>
<comment type="subcellular location">
    <subcellularLocation>
        <location evidence="1">Membrane</location>
        <topology evidence="1">Multi-pass membrane protein</topology>
    </subcellularLocation>
</comment>
<comment type="caution">
    <text evidence="9">The sequence shown here is derived from an EMBL/GenBank/DDBJ whole genome shotgun (WGS) entry which is preliminary data.</text>
</comment>
<dbReference type="InterPro" id="IPR036259">
    <property type="entry name" value="MFS_trans_sf"/>
</dbReference>
<feature type="transmembrane region" description="Helical" evidence="7">
    <location>
        <begin position="111"/>
        <end position="132"/>
    </location>
</feature>
<dbReference type="AlphaFoldDB" id="A0A9W4K6K7"/>
<dbReference type="PROSITE" id="PS50850">
    <property type="entry name" value="MFS"/>
    <property type="match status" value="1"/>
</dbReference>
<dbReference type="Pfam" id="PF07690">
    <property type="entry name" value="MFS_1"/>
    <property type="match status" value="1"/>
</dbReference>
<feature type="transmembrane region" description="Helical" evidence="7">
    <location>
        <begin position="506"/>
        <end position="527"/>
    </location>
</feature>
<feature type="transmembrane region" description="Helical" evidence="7">
    <location>
        <begin position="279"/>
        <end position="300"/>
    </location>
</feature>
<dbReference type="Gene3D" id="1.20.1250.20">
    <property type="entry name" value="MFS general substrate transporter like domains"/>
    <property type="match status" value="2"/>
</dbReference>
<dbReference type="FunFam" id="1.20.1250.20:FF:000013">
    <property type="entry name" value="MFS general substrate transporter"/>
    <property type="match status" value="1"/>
</dbReference>
<evidence type="ECO:0000256" key="2">
    <source>
        <dbReference type="ARBA" id="ARBA00008335"/>
    </source>
</evidence>
<keyword evidence="4 7" id="KW-0812">Transmembrane</keyword>
<organism evidence="9 10">
    <name type="scientific">Penicillium salamii</name>
    <dbReference type="NCBI Taxonomy" id="1612424"/>
    <lineage>
        <taxon>Eukaryota</taxon>
        <taxon>Fungi</taxon>
        <taxon>Dikarya</taxon>
        <taxon>Ascomycota</taxon>
        <taxon>Pezizomycotina</taxon>
        <taxon>Eurotiomycetes</taxon>
        <taxon>Eurotiomycetidae</taxon>
        <taxon>Eurotiales</taxon>
        <taxon>Aspergillaceae</taxon>
        <taxon>Penicillium</taxon>
    </lineage>
</organism>
<evidence type="ECO:0000256" key="7">
    <source>
        <dbReference type="SAM" id="Phobius"/>
    </source>
</evidence>
<sequence>MQRAGATFLQCAYLSPKDPIGHRRHSDNRGYLDPPYSNFRTSRISRRISRLITHVHILKYKEKRCTPFAQIYHSILNMNKEMDIKLQADASSDHDVQIGNFTVDPAREKRLLWKLDLCICPLVMLIFLVAYLDRSNLGNAAVAGMPEDLGLVGNELGNAVSLFYATYVFFEIPFSMLLKKLRPNRLIAALIMGFSASIIAAGFIKNVAGLYITRLLLGVFESGLFPCLTVLLTTFYKREEQAQRISYLFVSAALSGGFGGLLAFGLIRLDGASGLEGWRWLFIVEGLMTAVVGIATFFLLPNDFETAYFLNEEDRILMRLRLQQSARYVETEEFDIKEVWKTLRDPKTWLTSFNQICVNICSFGFSTFLPTIIRGFGYDSVKTQLLTVPVYIWASAFYLVIANLSDRVRMRAAFITPLCLVSAVGYAMLLGVDVHARGPLYFATYVCVTGIYATVGLGVSWNANSHSGYYKRAMAVGVQQSIGNCAGLIAGQIYKYEVNGRYLVGHSVSLAAICLAFFGNAGMWALLRYHNRRRSQMSPDERDRIVNTGSYEKRGGDFHPDFRYIL</sequence>
<reference evidence="9" key="1">
    <citation type="submission" date="2021-07" db="EMBL/GenBank/DDBJ databases">
        <authorList>
            <person name="Branca A.L. A."/>
        </authorList>
    </citation>
    <scope>NUCLEOTIDE SEQUENCE</scope>
</reference>
<gene>
    <name evidence="9" type="ORF">PSALAMII_LOCUS11925</name>
</gene>